<keyword evidence="2" id="KW-1185">Reference proteome</keyword>
<reference evidence="1 2" key="1">
    <citation type="submission" date="2020-02" db="EMBL/GenBank/DDBJ databases">
        <title>Genome sequence of strain CCNWXJ40-4.</title>
        <authorList>
            <person name="Gao J."/>
            <person name="Sun J."/>
        </authorList>
    </citation>
    <scope>NUCLEOTIDE SEQUENCE [LARGE SCALE GENOMIC DNA]</scope>
    <source>
        <strain evidence="1 2">CCNWXJ 40-4</strain>
    </source>
</reference>
<evidence type="ECO:0000313" key="2">
    <source>
        <dbReference type="Proteomes" id="UP001642900"/>
    </source>
</evidence>
<proteinExistence type="predicted"/>
<dbReference type="RefSeq" id="WP_165033157.1">
    <property type="nucleotide sequence ID" value="NZ_JAAKZF010000066.1"/>
</dbReference>
<dbReference type="Proteomes" id="UP001642900">
    <property type="component" value="Unassembled WGS sequence"/>
</dbReference>
<gene>
    <name evidence="1" type="ORF">G6N73_27515</name>
</gene>
<protein>
    <submittedName>
        <fullName evidence="1">Uncharacterized protein</fullName>
    </submittedName>
</protein>
<evidence type="ECO:0000313" key="1">
    <source>
        <dbReference type="EMBL" id="NGO54823.1"/>
    </source>
</evidence>
<dbReference type="AlphaFoldDB" id="A0A6G4WKW3"/>
<organism evidence="1 2">
    <name type="scientific">Allomesorhizobium camelthorni</name>
    <dbReference type="NCBI Taxonomy" id="475069"/>
    <lineage>
        <taxon>Bacteria</taxon>
        <taxon>Pseudomonadati</taxon>
        <taxon>Pseudomonadota</taxon>
        <taxon>Alphaproteobacteria</taxon>
        <taxon>Hyphomicrobiales</taxon>
        <taxon>Phyllobacteriaceae</taxon>
        <taxon>Allomesorhizobium</taxon>
    </lineage>
</organism>
<accession>A0A6G4WKW3</accession>
<sequence length="131" mass="14536">MEGEEDETDEEKADKVHNKLSATADEAINRWAETAPLETQQAVVDAYAETGIIDYERAGVDQVEALVVEQAFTQRLERSILTPVGLDLDTWSEFIDQAELPAFRMAVVRGDWALLTDHAQRVAAHIAANPD</sequence>
<comment type="caution">
    <text evidence="1">The sequence shown here is derived from an EMBL/GenBank/DDBJ whole genome shotgun (WGS) entry which is preliminary data.</text>
</comment>
<name>A0A6G4WKW3_9HYPH</name>
<dbReference type="EMBL" id="JAAKZF010000066">
    <property type="protein sequence ID" value="NGO54823.1"/>
    <property type="molecule type" value="Genomic_DNA"/>
</dbReference>